<keyword evidence="1" id="KW-1133">Transmembrane helix</keyword>
<feature type="transmembrane region" description="Helical" evidence="1">
    <location>
        <begin position="483"/>
        <end position="503"/>
    </location>
</feature>
<dbReference type="RefSeq" id="WP_141785416.1">
    <property type="nucleotide sequence ID" value="NZ_BAAAIK010000011.1"/>
</dbReference>
<feature type="transmembrane region" description="Helical" evidence="1">
    <location>
        <begin position="32"/>
        <end position="57"/>
    </location>
</feature>
<dbReference type="Pfam" id="PF20176">
    <property type="entry name" value="DUF6541"/>
    <property type="match status" value="1"/>
</dbReference>
<sequence length="668" mass="71307">MTWWVVLPGLVLMAALWVLPGYAVLRALGVRGLVAWGAGPALTSGAAGILAIGYDLIGLRWTVWTFLGGCLVLVGIAALLGWRLGTWNDPAGERIAGEHRMSMRERRWLALSSLVGGGILAAAMMTGIGRADMPLQAWDGVYHLNALWVIREFGNASSLGGLAPLYADTIAPYYPTVWHSIVAVVPGFEGVTEAANASSIVIGTVIWMGGLVALSRVVWPGRPLPVIFTPLLAATYVAFPAIAVSMLGVWPFAVSVACLPGTLALLIVALRGDQPWRLHLAHGLGFLGALSGVVLAHGSGLFSIALLAAPLLTVLLARQGRRFWRRGHKVPVAVAAVVIVTGVVGLTLFLLDFPPLQAIVGYQRGGSPNYWGAIGSTLIDHPLIYVYPFQSFNIVVTALVFVGVWITIRNTHARWLVVALVATWLLTLLAAGPPENPLRVLAGFWYTQASRLNQLLVIPAVVLAAGGASLVARKVADRFSVGIVRGGIALAVVVVVATFGLRWPSQTTVMSSVYSTWPIAWGTMIDSYDELAMIDRAGETLPEDAVVLGEPINGSPYLLARSGVDVVYPQLTGIADSPERVLLQTDFDRPASADGPATGWWKDPAVCEAVNALGVTHVYTDDLTFEEGGKWEETTPGLRDVDPHREGFGELVDEGGQAQIWRFTGCDR</sequence>
<feature type="transmembrane region" description="Helical" evidence="1">
    <location>
        <begin position="301"/>
        <end position="318"/>
    </location>
</feature>
<keyword evidence="3" id="KW-1185">Reference proteome</keyword>
<evidence type="ECO:0008006" key="4">
    <source>
        <dbReference type="Google" id="ProtNLM"/>
    </source>
</evidence>
<feature type="transmembrane region" description="Helical" evidence="1">
    <location>
        <begin position="415"/>
        <end position="432"/>
    </location>
</feature>
<dbReference type="AlphaFoldDB" id="A0A542YTJ1"/>
<dbReference type="EMBL" id="VFOP01000001">
    <property type="protein sequence ID" value="TQL51412.1"/>
    <property type="molecule type" value="Genomic_DNA"/>
</dbReference>
<evidence type="ECO:0000313" key="2">
    <source>
        <dbReference type="EMBL" id="TQL51412.1"/>
    </source>
</evidence>
<dbReference type="Proteomes" id="UP000319516">
    <property type="component" value="Unassembled WGS sequence"/>
</dbReference>
<feature type="transmembrane region" description="Helical" evidence="1">
    <location>
        <begin position="6"/>
        <end position="25"/>
    </location>
</feature>
<reference evidence="2 3" key="1">
    <citation type="submission" date="2019-06" db="EMBL/GenBank/DDBJ databases">
        <title>Sequencing the genomes of 1000 actinobacteria strains.</title>
        <authorList>
            <person name="Klenk H.-P."/>
        </authorList>
    </citation>
    <scope>NUCLEOTIDE SEQUENCE [LARGE SCALE GENOMIC DNA]</scope>
    <source>
        <strain evidence="2 3">DSM 12335</strain>
    </source>
</reference>
<accession>A0A542YTJ1</accession>
<feature type="transmembrane region" description="Helical" evidence="1">
    <location>
        <begin position="226"/>
        <end position="243"/>
    </location>
</feature>
<keyword evidence="1" id="KW-0472">Membrane</keyword>
<feature type="transmembrane region" description="Helical" evidence="1">
    <location>
        <begin position="385"/>
        <end position="408"/>
    </location>
</feature>
<feature type="transmembrane region" description="Helical" evidence="1">
    <location>
        <begin position="194"/>
        <end position="214"/>
    </location>
</feature>
<name>A0A542YTJ1_9MICO</name>
<gene>
    <name evidence="2" type="ORF">FB467_2558</name>
</gene>
<evidence type="ECO:0000256" key="1">
    <source>
        <dbReference type="SAM" id="Phobius"/>
    </source>
</evidence>
<comment type="caution">
    <text evidence="2">The sequence shown here is derived from an EMBL/GenBank/DDBJ whole genome shotgun (WGS) entry which is preliminary data.</text>
</comment>
<organism evidence="2 3">
    <name type="scientific">Ornithinicoccus hortensis</name>
    <dbReference type="NCBI Taxonomy" id="82346"/>
    <lineage>
        <taxon>Bacteria</taxon>
        <taxon>Bacillati</taxon>
        <taxon>Actinomycetota</taxon>
        <taxon>Actinomycetes</taxon>
        <taxon>Micrococcales</taxon>
        <taxon>Intrasporangiaceae</taxon>
        <taxon>Ornithinicoccus</taxon>
    </lineage>
</organism>
<keyword evidence="1" id="KW-0812">Transmembrane</keyword>
<evidence type="ECO:0000313" key="3">
    <source>
        <dbReference type="Proteomes" id="UP000319516"/>
    </source>
</evidence>
<feature type="transmembrane region" description="Helical" evidence="1">
    <location>
        <begin position="330"/>
        <end position="351"/>
    </location>
</feature>
<feature type="transmembrane region" description="Helical" evidence="1">
    <location>
        <begin position="108"/>
        <end position="128"/>
    </location>
</feature>
<dbReference type="OrthoDB" id="3169698at2"/>
<feature type="transmembrane region" description="Helical" evidence="1">
    <location>
        <begin position="63"/>
        <end position="84"/>
    </location>
</feature>
<feature type="transmembrane region" description="Helical" evidence="1">
    <location>
        <begin position="249"/>
        <end position="269"/>
    </location>
</feature>
<dbReference type="InterPro" id="IPR046671">
    <property type="entry name" value="DUF6541"/>
</dbReference>
<feature type="transmembrane region" description="Helical" evidence="1">
    <location>
        <begin position="452"/>
        <end position="471"/>
    </location>
</feature>
<protein>
    <recommendedName>
        <fullName evidence="4">4-amino-4-deoxy-L-arabinose transferase-like glycosyltransferase</fullName>
    </recommendedName>
</protein>
<feature type="transmembrane region" description="Helical" evidence="1">
    <location>
        <begin position="276"/>
        <end position="295"/>
    </location>
</feature>
<proteinExistence type="predicted"/>